<gene>
    <name evidence="1" type="ORF">JR316_002811</name>
</gene>
<dbReference type="EMBL" id="JAFIQS010000002">
    <property type="protein sequence ID" value="KAG5173301.1"/>
    <property type="molecule type" value="Genomic_DNA"/>
</dbReference>
<dbReference type="AlphaFoldDB" id="A0A8H8CPS8"/>
<protein>
    <submittedName>
        <fullName evidence="1">Uncharacterized protein</fullName>
    </submittedName>
</protein>
<proteinExistence type="predicted"/>
<organism evidence="1">
    <name type="scientific">Psilocybe cubensis</name>
    <name type="common">Psychedelic mushroom</name>
    <name type="synonym">Stropharia cubensis</name>
    <dbReference type="NCBI Taxonomy" id="181762"/>
    <lineage>
        <taxon>Eukaryota</taxon>
        <taxon>Fungi</taxon>
        <taxon>Dikarya</taxon>
        <taxon>Basidiomycota</taxon>
        <taxon>Agaricomycotina</taxon>
        <taxon>Agaricomycetes</taxon>
        <taxon>Agaricomycetidae</taxon>
        <taxon>Agaricales</taxon>
        <taxon>Agaricineae</taxon>
        <taxon>Strophariaceae</taxon>
        <taxon>Psilocybe</taxon>
    </lineage>
</organism>
<sequence length="224" mass="24799">MTRTTHSAYHSAFLKGKLILSLCKPGQEEALDNAIVKFPASYEEGVASACDVFKLSNHLPTNGSVDHIELRYPISIQGAASKIWAKVLASQWSEIVDGSTPEMGVFVLGDKAPPGYEENTVKQEKMMMHLVTVKNRLLDQEERFVVPLAESYEDCLSAAYDCFSSLKKLKKKCKRSSIALSGRYPSVNGKHIIVGRITTPAAYSQYVTHRHSKNMAVELVVSFT</sequence>
<accession>A0A8H8CPS8</accession>
<evidence type="ECO:0000313" key="1">
    <source>
        <dbReference type="EMBL" id="KAG5173301.1"/>
    </source>
</evidence>
<reference evidence="1" key="1">
    <citation type="submission" date="2021-02" db="EMBL/GenBank/DDBJ databases">
        <title>Psilocybe cubensis genome.</title>
        <authorList>
            <person name="Mckernan K.J."/>
            <person name="Crawford S."/>
            <person name="Trippe A."/>
            <person name="Kane L.T."/>
            <person name="Mclaughlin S."/>
        </authorList>
    </citation>
    <scope>NUCLEOTIDE SEQUENCE [LARGE SCALE GENOMIC DNA]</scope>
    <source>
        <strain evidence="1">MGC-MH-2018</strain>
    </source>
</reference>
<name>A0A8H8CPS8_PSICU</name>
<comment type="caution">
    <text evidence="1">The sequence shown here is derived from an EMBL/GenBank/DDBJ whole genome shotgun (WGS) entry which is preliminary data.</text>
</comment>